<feature type="binding site" evidence="1">
    <location>
        <position position="27"/>
    </location>
    <ligand>
        <name>Zn(2+)</name>
        <dbReference type="ChEBI" id="CHEBI:29105"/>
    </ligand>
</feature>
<evidence type="ECO:0000259" key="2">
    <source>
        <dbReference type="PROSITE" id="PS51915"/>
    </source>
</evidence>
<keyword evidence="1" id="KW-0863">Zinc-finger</keyword>
<dbReference type="Gene3D" id="3.40.1800.20">
    <property type="match status" value="1"/>
</dbReference>
<accession>A0A7R9DMN8</accession>
<proteinExistence type="predicted"/>
<gene>
    <name evidence="3" type="ORF">TPSB3V08_LOCUS11204</name>
</gene>
<feature type="binding site" evidence="1">
    <location>
        <position position="24"/>
    </location>
    <ligand>
        <name>Zn(2+)</name>
        <dbReference type="ChEBI" id="CHEBI:29105"/>
    </ligand>
</feature>
<evidence type="ECO:0000256" key="1">
    <source>
        <dbReference type="PROSITE-ProRule" id="PRU01263"/>
    </source>
</evidence>
<dbReference type="PROSITE" id="PS51915">
    <property type="entry name" value="ZAD"/>
    <property type="match status" value="1"/>
</dbReference>
<dbReference type="EMBL" id="OD011569">
    <property type="protein sequence ID" value="CAD7416647.1"/>
    <property type="molecule type" value="Genomic_DNA"/>
</dbReference>
<feature type="binding site" evidence="1">
    <location>
        <position position="73"/>
    </location>
    <ligand>
        <name>Zn(2+)</name>
        <dbReference type="ChEBI" id="CHEBI:29105"/>
    </ligand>
</feature>
<feature type="binding site" evidence="1">
    <location>
        <position position="70"/>
    </location>
    <ligand>
        <name>Zn(2+)</name>
        <dbReference type="ChEBI" id="CHEBI:29105"/>
    </ligand>
</feature>
<protein>
    <recommendedName>
        <fullName evidence="2">ZAD domain-containing protein</fullName>
    </recommendedName>
</protein>
<dbReference type="GO" id="GO:0008270">
    <property type="term" value="F:zinc ion binding"/>
    <property type="evidence" value="ECO:0007669"/>
    <property type="project" value="UniProtKB-UniRule"/>
</dbReference>
<sequence>MKWASAERLKGVKMGTTPNLDKLCRICTGEQTECVSIFSEEGKKLYLEAKMKKYLSITVSSCDKLPKMVCLNCCKKLDSVHRFVSMAVKMQDKLKTLVELHSSTDVKKEHSILHSILSKCCRVEARLQRMGNSRFESLSGELGVVFPKWFSHSPSTQMRVHFL</sequence>
<dbReference type="Pfam" id="PF07776">
    <property type="entry name" value="zf-AD"/>
    <property type="match status" value="1"/>
</dbReference>
<dbReference type="AlphaFoldDB" id="A0A7R9DMN8"/>
<evidence type="ECO:0000313" key="3">
    <source>
        <dbReference type="EMBL" id="CAD7416647.1"/>
    </source>
</evidence>
<dbReference type="GO" id="GO:0005634">
    <property type="term" value="C:nucleus"/>
    <property type="evidence" value="ECO:0007669"/>
    <property type="project" value="InterPro"/>
</dbReference>
<keyword evidence="1" id="KW-0479">Metal-binding</keyword>
<feature type="domain" description="ZAD" evidence="2">
    <location>
        <begin position="22"/>
        <end position="97"/>
    </location>
</feature>
<dbReference type="InterPro" id="IPR012934">
    <property type="entry name" value="Znf_AD"/>
</dbReference>
<reference evidence="3" key="1">
    <citation type="submission" date="2020-11" db="EMBL/GenBank/DDBJ databases">
        <authorList>
            <person name="Tran Van P."/>
        </authorList>
    </citation>
    <scope>NUCLEOTIDE SEQUENCE</scope>
</reference>
<keyword evidence="1" id="KW-0862">Zinc</keyword>
<dbReference type="SUPFAM" id="SSF57716">
    <property type="entry name" value="Glucocorticoid receptor-like (DNA-binding domain)"/>
    <property type="match status" value="1"/>
</dbReference>
<dbReference type="PANTHER" id="PTHR39942">
    <property type="entry name" value="BCDNA.LD26519-RELATED"/>
    <property type="match status" value="1"/>
</dbReference>
<dbReference type="PANTHER" id="PTHR39942:SF1">
    <property type="entry name" value="BCDNA.LD26519-RELATED"/>
    <property type="match status" value="1"/>
</dbReference>
<organism evidence="3">
    <name type="scientific">Timema poppense</name>
    <name type="common">Walking stick</name>
    <dbReference type="NCBI Taxonomy" id="170557"/>
    <lineage>
        <taxon>Eukaryota</taxon>
        <taxon>Metazoa</taxon>
        <taxon>Ecdysozoa</taxon>
        <taxon>Arthropoda</taxon>
        <taxon>Hexapoda</taxon>
        <taxon>Insecta</taxon>
        <taxon>Pterygota</taxon>
        <taxon>Neoptera</taxon>
        <taxon>Polyneoptera</taxon>
        <taxon>Phasmatodea</taxon>
        <taxon>Timematodea</taxon>
        <taxon>Timematoidea</taxon>
        <taxon>Timematidae</taxon>
        <taxon>Timema</taxon>
    </lineage>
</organism>
<dbReference type="SMART" id="SM00868">
    <property type="entry name" value="zf-AD"/>
    <property type="match status" value="1"/>
</dbReference>
<name>A0A7R9DMN8_TIMPO</name>